<gene>
    <name evidence="1" type="ORF">ASPACDRAFT_111704</name>
</gene>
<proteinExistence type="predicted"/>
<dbReference type="OrthoDB" id="10028886at2759"/>
<dbReference type="Gene3D" id="3.80.10.10">
    <property type="entry name" value="Ribonuclease Inhibitor"/>
    <property type="match status" value="2"/>
</dbReference>
<evidence type="ECO:0000313" key="2">
    <source>
        <dbReference type="Proteomes" id="UP000184546"/>
    </source>
</evidence>
<protein>
    <recommendedName>
        <fullName evidence="3">F-box domain-containing protein</fullName>
    </recommendedName>
</protein>
<reference evidence="2" key="1">
    <citation type="journal article" date="2017" name="Genome Biol.">
        <title>Comparative genomics reveals high biological diversity and specific adaptations in the industrially and medically important fungal genus Aspergillus.</title>
        <authorList>
            <person name="de Vries R.P."/>
            <person name="Riley R."/>
            <person name="Wiebenga A."/>
            <person name="Aguilar-Osorio G."/>
            <person name="Amillis S."/>
            <person name="Uchima C.A."/>
            <person name="Anderluh G."/>
            <person name="Asadollahi M."/>
            <person name="Askin M."/>
            <person name="Barry K."/>
            <person name="Battaglia E."/>
            <person name="Bayram O."/>
            <person name="Benocci T."/>
            <person name="Braus-Stromeyer S.A."/>
            <person name="Caldana C."/>
            <person name="Canovas D."/>
            <person name="Cerqueira G.C."/>
            <person name="Chen F."/>
            <person name="Chen W."/>
            <person name="Choi C."/>
            <person name="Clum A."/>
            <person name="Dos Santos R.A."/>
            <person name="Damasio A.R."/>
            <person name="Diallinas G."/>
            <person name="Emri T."/>
            <person name="Fekete E."/>
            <person name="Flipphi M."/>
            <person name="Freyberg S."/>
            <person name="Gallo A."/>
            <person name="Gournas C."/>
            <person name="Habgood R."/>
            <person name="Hainaut M."/>
            <person name="Harispe M.L."/>
            <person name="Henrissat B."/>
            <person name="Hilden K.S."/>
            <person name="Hope R."/>
            <person name="Hossain A."/>
            <person name="Karabika E."/>
            <person name="Karaffa L."/>
            <person name="Karanyi Z."/>
            <person name="Krasevec N."/>
            <person name="Kuo A."/>
            <person name="Kusch H."/>
            <person name="LaButti K."/>
            <person name="Lagendijk E.L."/>
            <person name="Lapidus A."/>
            <person name="Levasseur A."/>
            <person name="Lindquist E."/>
            <person name="Lipzen A."/>
            <person name="Logrieco A.F."/>
            <person name="MacCabe A."/>
            <person name="Maekelae M.R."/>
            <person name="Malavazi I."/>
            <person name="Melin P."/>
            <person name="Meyer V."/>
            <person name="Mielnichuk N."/>
            <person name="Miskei M."/>
            <person name="Molnar A.P."/>
            <person name="Mule G."/>
            <person name="Ngan C.Y."/>
            <person name="Orejas M."/>
            <person name="Orosz E."/>
            <person name="Ouedraogo J.P."/>
            <person name="Overkamp K.M."/>
            <person name="Park H.-S."/>
            <person name="Perrone G."/>
            <person name="Piumi F."/>
            <person name="Punt P.J."/>
            <person name="Ram A.F."/>
            <person name="Ramon A."/>
            <person name="Rauscher S."/>
            <person name="Record E."/>
            <person name="Riano-Pachon D.M."/>
            <person name="Robert V."/>
            <person name="Roehrig J."/>
            <person name="Ruller R."/>
            <person name="Salamov A."/>
            <person name="Salih N.S."/>
            <person name="Samson R.A."/>
            <person name="Sandor E."/>
            <person name="Sanguinetti M."/>
            <person name="Schuetze T."/>
            <person name="Sepcic K."/>
            <person name="Shelest E."/>
            <person name="Sherlock G."/>
            <person name="Sophianopoulou V."/>
            <person name="Squina F.M."/>
            <person name="Sun H."/>
            <person name="Susca A."/>
            <person name="Todd R.B."/>
            <person name="Tsang A."/>
            <person name="Unkles S.E."/>
            <person name="van de Wiele N."/>
            <person name="van Rossen-Uffink D."/>
            <person name="Oliveira J.V."/>
            <person name="Vesth T.C."/>
            <person name="Visser J."/>
            <person name="Yu J.-H."/>
            <person name="Zhou M."/>
            <person name="Andersen M.R."/>
            <person name="Archer D.B."/>
            <person name="Baker S.E."/>
            <person name="Benoit I."/>
            <person name="Brakhage A.A."/>
            <person name="Braus G.H."/>
            <person name="Fischer R."/>
            <person name="Frisvad J.C."/>
            <person name="Goldman G.H."/>
            <person name="Houbraken J."/>
            <person name="Oakley B."/>
            <person name="Pocsi I."/>
            <person name="Scazzocchio C."/>
            <person name="Seiboth B."/>
            <person name="vanKuyk P.A."/>
            <person name="Wortman J."/>
            <person name="Dyer P.S."/>
            <person name="Grigoriev I.V."/>
        </authorList>
    </citation>
    <scope>NUCLEOTIDE SEQUENCE [LARGE SCALE GENOMIC DNA]</scope>
    <source>
        <strain evidence="2">ATCC 16872 / CBS 172.66 / WB 5094</strain>
    </source>
</reference>
<organism evidence="1 2">
    <name type="scientific">Aspergillus aculeatus (strain ATCC 16872 / CBS 172.66 / WB 5094)</name>
    <dbReference type="NCBI Taxonomy" id="690307"/>
    <lineage>
        <taxon>Eukaryota</taxon>
        <taxon>Fungi</taxon>
        <taxon>Dikarya</taxon>
        <taxon>Ascomycota</taxon>
        <taxon>Pezizomycotina</taxon>
        <taxon>Eurotiomycetes</taxon>
        <taxon>Eurotiomycetidae</taxon>
        <taxon>Eurotiales</taxon>
        <taxon>Aspergillaceae</taxon>
        <taxon>Aspergillus</taxon>
        <taxon>Aspergillus subgen. Circumdati</taxon>
    </lineage>
</organism>
<dbReference type="InterPro" id="IPR032675">
    <property type="entry name" value="LRR_dom_sf"/>
</dbReference>
<dbReference type="OMA" id="KWALLWR"/>
<dbReference type="PANTHER" id="PTHR38926:SF72">
    <property type="entry name" value="IM:7136021-RELATED"/>
    <property type="match status" value="1"/>
</dbReference>
<evidence type="ECO:0000313" key="1">
    <source>
        <dbReference type="EMBL" id="OJK03732.1"/>
    </source>
</evidence>
<dbReference type="SUPFAM" id="SSF52047">
    <property type="entry name" value="RNI-like"/>
    <property type="match status" value="1"/>
</dbReference>
<dbReference type="AlphaFoldDB" id="A0A1L9X5M6"/>
<sequence length="564" mass="62697">MGFALADDVLCMILDILGDERDHNSLFQCAISSKYLTAHSLAVLYKVCHASPVRGGGTEDEQFLNPRRRFTFNASLRREVDPTVRKWATLWRSIVLSALDQTYLPYYSYLRYLDLDDLGDLLKDPNFSGQIRDDFFTPELLEIVSSDYQSKGNKRLRSSFKGPNPSADSVKLKIGSAIVKRTTSIRGMSLNVPPETLSEWVGGLPLLQSLTVWSGEALSEHAGAQLRHNCPNFKQLTIYSWRDRPPATAEAESEQFLDQLRPNTLETFELISMSHLGPRSIVGLGSHRQSLSELKLTSLTIDGIAQLPSLAALPSLRVLTLTDSVPSPRDERFYTIVSQVAEWIGSCKSVRHLEVRRFVDDPFLLSQTLTSEGFNLTSLSLSRYNMSGGQAFHEALACQQTLRTLCLSGEASFSNHDNEVLVQALSQLSDLRELDLKDISDGFSQDHVMTLTALLPRLEKLWISGDFFDDTVFQAFTHLSKLESLVIPAFSKFTADGILDFISQLGPGNKGFNLSILNAVDSTLTEEAQLLISETLKANLDGSFDYGIVPVEDSDMSSEDGLYV</sequence>
<dbReference type="RefSeq" id="XP_020060071.1">
    <property type="nucleotide sequence ID" value="XM_020195580.1"/>
</dbReference>
<dbReference type="STRING" id="690307.A0A1L9X5M6"/>
<dbReference type="VEuPathDB" id="FungiDB:ASPACDRAFT_111704"/>
<name>A0A1L9X5M6_ASPA1</name>
<evidence type="ECO:0008006" key="3">
    <source>
        <dbReference type="Google" id="ProtNLM"/>
    </source>
</evidence>
<dbReference type="PANTHER" id="PTHR38926">
    <property type="entry name" value="F-BOX DOMAIN CONTAINING PROTEIN, EXPRESSED"/>
    <property type="match status" value="1"/>
</dbReference>
<keyword evidence="2" id="KW-1185">Reference proteome</keyword>
<dbReference type="GeneID" id="30969394"/>
<accession>A0A1L9X5M6</accession>
<dbReference type="EMBL" id="KV878971">
    <property type="protein sequence ID" value="OJK03732.1"/>
    <property type="molecule type" value="Genomic_DNA"/>
</dbReference>
<dbReference type="Proteomes" id="UP000184546">
    <property type="component" value="Unassembled WGS sequence"/>
</dbReference>